<feature type="domain" description="Conserved virulence factor B-like winged helix" evidence="1">
    <location>
        <begin position="88"/>
        <end position="144"/>
    </location>
</feature>
<organism evidence="2 3">
    <name type="scientific">Candidatus Desulfatibia vada</name>
    <dbReference type="NCBI Taxonomy" id="2841696"/>
    <lineage>
        <taxon>Bacteria</taxon>
        <taxon>Pseudomonadati</taxon>
        <taxon>Thermodesulfobacteriota</taxon>
        <taxon>Desulfobacteria</taxon>
        <taxon>Desulfobacterales</taxon>
        <taxon>Desulfobacterales incertae sedis</taxon>
        <taxon>Candidatus Desulfatibia</taxon>
    </lineage>
</organism>
<gene>
    <name evidence="2" type="ORF">H8D96_14650</name>
</gene>
<evidence type="ECO:0000313" key="2">
    <source>
        <dbReference type="EMBL" id="MBC8433145.1"/>
    </source>
</evidence>
<dbReference type="AlphaFoldDB" id="A0A8J6TT94"/>
<dbReference type="InterPro" id="IPR036388">
    <property type="entry name" value="WH-like_DNA-bd_sf"/>
</dbReference>
<dbReference type="InterPro" id="IPR040764">
    <property type="entry name" value="CvfB_WH"/>
</dbReference>
<comment type="caution">
    <text evidence="2">The sequence shown here is derived from an EMBL/GenBank/DDBJ whole genome shotgun (WGS) entry which is preliminary data.</text>
</comment>
<reference evidence="2 3" key="1">
    <citation type="submission" date="2020-08" db="EMBL/GenBank/DDBJ databases">
        <title>Bridging the membrane lipid divide: bacteria of the FCB group superphylum have the potential to synthesize archaeal ether lipids.</title>
        <authorList>
            <person name="Villanueva L."/>
            <person name="Von Meijenfeldt F.A.B."/>
            <person name="Westbye A.B."/>
            <person name="Yadav S."/>
            <person name="Hopmans E.C."/>
            <person name="Dutilh B.E."/>
            <person name="Sinninghe Damste J.S."/>
        </authorList>
    </citation>
    <scope>NUCLEOTIDE SEQUENCE [LARGE SCALE GENOMIC DNA]</scope>
    <source>
        <strain evidence="2">NIOZ-UU17</strain>
    </source>
</reference>
<dbReference type="PANTHER" id="PTHR37296:SF1">
    <property type="entry name" value="CONSERVED VIRULENCE FACTOR B"/>
    <property type="match status" value="1"/>
</dbReference>
<dbReference type="PANTHER" id="PTHR37296">
    <property type="entry name" value="CONSERVED VIRULENCE FACTOR B"/>
    <property type="match status" value="1"/>
</dbReference>
<dbReference type="InterPro" id="IPR012340">
    <property type="entry name" value="NA-bd_OB-fold"/>
</dbReference>
<sequence>MKRQDQKKQTGFHDGQKVELLISARNQMGFSAVINGTHKGMLYKNEIFQPLKIGQEIEGFIKKVRDDKKIDLCLQKPGYNAINPLSRKIMDTLKQRGGFIAVTDKSRPEIIADIFGVSKKTFKKGIGNLYKKRLITLEKDGIRLREKK</sequence>
<evidence type="ECO:0000313" key="3">
    <source>
        <dbReference type="Proteomes" id="UP000605201"/>
    </source>
</evidence>
<dbReference type="InterPro" id="IPR014464">
    <property type="entry name" value="CvfB_fam"/>
</dbReference>
<protein>
    <recommendedName>
        <fullName evidence="1">Conserved virulence factor B-like winged helix domain-containing protein</fullName>
    </recommendedName>
</protein>
<dbReference type="Proteomes" id="UP000605201">
    <property type="component" value="Unassembled WGS sequence"/>
</dbReference>
<proteinExistence type="predicted"/>
<dbReference type="EMBL" id="JACNIG010000273">
    <property type="protein sequence ID" value="MBC8433145.1"/>
    <property type="molecule type" value="Genomic_DNA"/>
</dbReference>
<dbReference type="Pfam" id="PF17783">
    <property type="entry name" value="WHD_CvfB"/>
    <property type="match status" value="1"/>
</dbReference>
<name>A0A8J6TT94_9BACT</name>
<accession>A0A8J6TT94</accession>
<evidence type="ECO:0000259" key="1">
    <source>
        <dbReference type="Pfam" id="PF17783"/>
    </source>
</evidence>
<dbReference type="Gene3D" id="2.40.50.140">
    <property type="entry name" value="Nucleic acid-binding proteins"/>
    <property type="match status" value="1"/>
</dbReference>
<dbReference type="Gene3D" id="1.10.10.10">
    <property type="entry name" value="Winged helix-like DNA-binding domain superfamily/Winged helix DNA-binding domain"/>
    <property type="match status" value="1"/>
</dbReference>